<evidence type="ECO:0000313" key="2">
    <source>
        <dbReference type="Proteomes" id="UP000288168"/>
    </source>
</evidence>
<proteinExistence type="predicted"/>
<dbReference type="EMBL" id="NKCI01000297">
    <property type="protein sequence ID" value="RSL44226.1"/>
    <property type="molecule type" value="Genomic_DNA"/>
</dbReference>
<dbReference type="AlphaFoldDB" id="A0A428NTV7"/>
<name>A0A428NTV7_9HYPO</name>
<sequence>MNNVMQLANGSFRPPQLHLVLEFLVGLAVLFKGVGICPKQDGPGNEINDMPAAPKPAVLLVEAKLSSELVKTCVVAFRVVFTTMAALDLRQAEQERAKLPFVVKKVYVNGREASQLLASTGVSSSTTQSRLDFHPPTFPLYIALLQYTDTCLPTRERGRALSDTAV</sequence>
<gene>
    <name evidence="1" type="ORF">CEP54_014771</name>
</gene>
<keyword evidence="2" id="KW-1185">Reference proteome</keyword>
<dbReference type="Proteomes" id="UP000288168">
    <property type="component" value="Unassembled WGS sequence"/>
</dbReference>
<accession>A0A428NTV7</accession>
<comment type="caution">
    <text evidence="1">The sequence shown here is derived from an EMBL/GenBank/DDBJ whole genome shotgun (WGS) entry which is preliminary data.</text>
</comment>
<evidence type="ECO:0000313" key="1">
    <source>
        <dbReference type="EMBL" id="RSL44226.1"/>
    </source>
</evidence>
<organism evidence="1 2">
    <name type="scientific">Fusarium duplospermum</name>
    <dbReference type="NCBI Taxonomy" id="1325734"/>
    <lineage>
        <taxon>Eukaryota</taxon>
        <taxon>Fungi</taxon>
        <taxon>Dikarya</taxon>
        <taxon>Ascomycota</taxon>
        <taxon>Pezizomycotina</taxon>
        <taxon>Sordariomycetes</taxon>
        <taxon>Hypocreomycetidae</taxon>
        <taxon>Hypocreales</taxon>
        <taxon>Nectriaceae</taxon>
        <taxon>Fusarium</taxon>
        <taxon>Fusarium solani species complex</taxon>
    </lineage>
</organism>
<reference evidence="1 2" key="1">
    <citation type="submission" date="2017-06" db="EMBL/GenBank/DDBJ databases">
        <title>Comparative genomic analysis of Ambrosia Fusariam Clade fungi.</title>
        <authorList>
            <person name="Stajich J.E."/>
            <person name="Carrillo J."/>
            <person name="Kijimoto T."/>
            <person name="Eskalen A."/>
            <person name="O'Donnell K."/>
            <person name="Kasson M."/>
        </authorList>
    </citation>
    <scope>NUCLEOTIDE SEQUENCE [LARGE SCALE GENOMIC DNA]</scope>
    <source>
        <strain evidence="1 2">NRRL62584</strain>
    </source>
</reference>
<protein>
    <submittedName>
        <fullName evidence="1">Uncharacterized protein</fullName>
    </submittedName>
</protein>